<keyword evidence="2" id="KW-1185">Reference proteome</keyword>
<dbReference type="RefSeq" id="XP_014153128.1">
    <property type="nucleotide sequence ID" value="XM_014297653.1"/>
</dbReference>
<protein>
    <submittedName>
        <fullName evidence="1">Uncharacterized protein</fullName>
    </submittedName>
</protein>
<evidence type="ECO:0000313" key="1">
    <source>
        <dbReference type="EMBL" id="KNC79226.1"/>
    </source>
</evidence>
<dbReference type="GeneID" id="25908877"/>
<reference evidence="1 2" key="1">
    <citation type="submission" date="2011-02" db="EMBL/GenBank/DDBJ databases">
        <title>The Genome Sequence of Sphaeroforma arctica JP610.</title>
        <authorList>
            <consortium name="The Broad Institute Genome Sequencing Platform"/>
            <person name="Russ C."/>
            <person name="Cuomo C."/>
            <person name="Young S.K."/>
            <person name="Zeng Q."/>
            <person name="Gargeya S."/>
            <person name="Alvarado L."/>
            <person name="Berlin A."/>
            <person name="Chapman S.B."/>
            <person name="Chen Z."/>
            <person name="Freedman E."/>
            <person name="Gellesch M."/>
            <person name="Goldberg J."/>
            <person name="Griggs A."/>
            <person name="Gujja S."/>
            <person name="Heilman E."/>
            <person name="Heiman D."/>
            <person name="Howarth C."/>
            <person name="Mehta T."/>
            <person name="Neiman D."/>
            <person name="Pearson M."/>
            <person name="Roberts A."/>
            <person name="Saif S."/>
            <person name="Shea T."/>
            <person name="Shenoy N."/>
            <person name="Sisk P."/>
            <person name="Stolte C."/>
            <person name="Sykes S."/>
            <person name="White J."/>
            <person name="Yandava C."/>
            <person name="Burger G."/>
            <person name="Gray M.W."/>
            <person name="Holland P.W.H."/>
            <person name="King N."/>
            <person name="Lang F.B.F."/>
            <person name="Roger A.J."/>
            <person name="Ruiz-Trillo I."/>
            <person name="Haas B."/>
            <person name="Nusbaum C."/>
            <person name="Birren B."/>
        </authorList>
    </citation>
    <scope>NUCLEOTIDE SEQUENCE [LARGE SCALE GENOMIC DNA]</scope>
    <source>
        <strain evidence="1 2">JP610</strain>
    </source>
</reference>
<organism evidence="1 2">
    <name type="scientific">Sphaeroforma arctica JP610</name>
    <dbReference type="NCBI Taxonomy" id="667725"/>
    <lineage>
        <taxon>Eukaryota</taxon>
        <taxon>Ichthyosporea</taxon>
        <taxon>Ichthyophonida</taxon>
        <taxon>Sphaeroforma</taxon>
    </lineage>
</organism>
<sequence length="137" mass="15729">MCSWISRTFRSAQAAQLRRGNAVREEAEDFAAGDLVKFKAKVAQIGPAKVLSKDSAVMYTIMFGAKRLTRHRTQLRTYFEPACPEVAQRTTMVFRSAYENWLFLRSPFRQANMDERRSALHHMTQTVSGKIWLGQVL</sequence>
<dbReference type="EMBL" id="KQ242344">
    <property type="protein sequence ID" value="KNC79226.1"/>
    <property type="molecule type" value="Genomic_DNA"/>
</dbReference>
<dbReference type="Proteomes" id="UP000054560">
    <property type="component" value="Unassembled WGS sequence"/>
</dbReference>
<proteinExistence type="predicted"/>
<dbReference type="AlphaFoldDB" id="A0A0L0FRN5"/>
<accession>A0A0L0FRN5</accession>
<gene>
    <name evidence="1" type="ORF">SARC_08373</name>
</gene>
<evidence type="ECO:0000313" key="2">
    <source>
        <dbReference type="Proteomes" id="UP000054560"/>
    </source>
</evidence>
<name>A0A0L0FRN5_9EUKA</name>